<gene>
    <name evidence="6" type="ORF">SAMN05428998_108104</name>
</gene>
<evidence type="ECO:0000313" key="6">
    <source>
        <dbReference type="EMBL" id="SMF24552.1"/>
    </source>
</evidence>
<dbReference type="NCBIfam" id="TIGR03418">
    <property type="entry name" value="chol_sulf_TF"/>
    <property type="match status" value="1"/>
</dbReference>
<protein>
    <submittedName>
        <fullName evidence="6">Putative choline sulfate-utilization transcription factor</fullName>
    </submittedName>
</protein>
<dbReference type="SUPFAM" id="SSF46785">
    <property type="entry name" value="Winged helix' DNA-binding domain"/>
    <property type="match status" value="1"/>
</dbReference>
<evidence type="ECO:0000259" key="5">
    <source>
        <dbReference type="PROSITE" id="PS50931"/>
    </source>
</evidence>
<dbReference type="InterPro" id="IPR005119">
    <property type="entry name" value="LysR_subst-bd"/>
</dbReference>
<dbReference type="EMBL" id="FWZX01000008">
    <property type="protein sequence ID" value="SMF24552.1"/>
    <property type="molecule type" value="Genomic_DNA"/>
</dbReference>
<feature type="domain" description="HTH lysR-type" evidence="5">
    <location>
        <begin position="6"/>
        <end position="63"/>
    </location>
</feature>
<dbReference type="Gene3D" id="1.10.10.10">
    <property type="entry name" value="Winged helix-like DNA-binding domain superfamily/Winged helix DNA-binding domain"/>
    <property type="match status" value="1"/>
</dbReference>
<dbReference type="Pfam" id="PF00126">
    <property type="entry name" value="HTH_1"/>
    <property type="match status" value="1"/>
</dbReference>
<dbReference type="GO" id="GO:0006351">
    <property type="term" value="P:DNA-templated transcription"/>
    <property type="evidence" value="ECO:0007669"/>
    <property type="project" value="TreeGrafter"/>
</dbReference>
<evidence type="ECO:0000256" key="4">
    <source>
        <dbReference type="ARBA" id="ARBA00023163"/>
    </source>
</evidence>
<dbReference type="Gene3D" id="3.40.190.10">
    <property type="entry name" value="Periplasmic binding protein-like II"/>
    <property type="match status" value="2"/>
</dbReference>
<evidence type="ECO:0000256" key="1">
    <source>
        <dbReference type="ARBA" id="ARBA00009437"/>
    </source>
</evidence>
<comment type="similarity">
    <text evidence="1">Belongs to the LysR transcriptional regulatory family.</text>
</comment>
<name>A0A1Y6BQX3_9PROT</name>
<keyword evidence="3" id="KW-0238">DNA-binding</keyword>
<dbReference type="RefSeq" id="WP_085122992.1">
    <property type="nucleotide sequence ID" value="NZ_FWZX01000008.1"/>
</dbReference>
<dbReference type="Pfam" id="PF03466">
    <property type="entry name" value="LysR_substrate"/>
    <property type="match status" value="1"/>
</dbReference>
<dbReference type="InterPro" id="IPR017786">
    <property type="entry name" value="TF_choline_sulphate-util"/>
</dbReference>
<evidence type="ECO:0000256" key="3">
    <source>
        <dbReference type="ARBA" id="ARBA00023125"/>
    </source>
</evidence>
<dbReference type="GO" id="GO:0043565">
    <property type="term" value="F:sequence-specific DNA binding"/>
    <property type="evidence" value="ECO:0007669"/>
    <property type="project" value="TreeGrafter"/>
</dbReference>
<organism evidence="6 7">
    <name type="scientific">Tistlia consotensis USBA 355</name>
    <dbReference type="NCBI Taxonomy" id="560819"/>
    <lineage>
        <taxon>Bacteria</taxon>
        <taxon>Pseudomonadati</taxon>
        <taxon>Pseudomonadota</taxon>
        <taxon>Alphaproteobacteria</taxon>
        <taxon>Rhodospirillales</taxon>
        <taxon>Rhodovibrionaceae</taxon>
        <taxon>Tistlia</taxon>
    </lineage>
</organism>
<accession>A0A1Y6BQX3</accession>
<dbReference type="InterPro" id="IPR000847">
    <property type="entry name" value="LysR_HTH_N"/>
</dbReference>
<dbReference type="PROSITE" id="PS50931">
    <property type="entry name" value="HTH_LYSR"/>
    <property type="match status" value="1"/>
</dbReference>
<dbReference type="CDD" id="cd08432">
    <property type="entry name" value="PBP2_GcdR_TrpI_HvrB_AmpR_like"/>
    <property type="match status" value="1"/>
</dbReference>
<dbReference type="PANTHER" id="PTHR30537:SF26">
    <property type="entry name" value="GLYCINE CLEAVAGE SYSTEM TRANSCRIPTIONAL ACTIVATOR"/>
    <property type="match status" value="1"/>
</dbReference>
<dbReference type="AlphaFoldDB" id="A0A1Y6BQX3"/>
<dbReference type="SUPFAM" id="SSF53850">
    <property type="entry name" value="Periplasmic binding protein-like II"/>
    <property type="match status" value="1"/>
</dbReference>
<dbReference type="InterPro" id="IPR058163">
    <property type="entry name" value="LysR-type_TF_proteobact-type"/>
</dbReference>
<sequence>MSRDPLDLGCLRLFDAAARHENLSHAAAALGMTQPALSYRIRRMEERLGLPLFERRHRGLALSPAGRTLHEAVRDSLERLDQATAAIAVQAETPVVRLATDYAFAALWLMPRVAGFRAAHPGIAVQIVASQELAGGPDGGADLAVLFGGRDEVGAGAERLIAERVTAVCSPAFLAEQGPFESPQRLGELPLLHLEGAGERRWYDWESWLAELGVTRRPGRPGLGLNTYTLVIQAALAGQGVALGWLGLVDGLLESGALVRAHPAELESPRGYWLVPGPGGRLPAVRQVADWIRGRFAAGA</sequence>
<dbReference type="Proteomes" id="UP000192917">
    <property type="component" value="Unassembled WGS sequence"/>
</dbReference>
<reference evidence="6 7" key="1">
    <citation type="submission" date="2017-04" db="EMBL/GenBank/DDBJ databases">
        <authorList>
            <person name="Afonso C.L."/>
            <person name="Miller P.J."/>
            <person name="Scott M.A."/>
            <person name="Spackman E."/>
            <person name="Goraichik I."/>
            <person name="Dimitrov K.M."/>
            <person name="Suarez D.L."/>
            <person name="Swayne D.E."/>
        </authorList>
    </citation>
    <scope>NUCLEOTIDE SEQUENCE [LARGE SCALE GENOMIC DNA]</scope>
    <source>
        <strain evidence="6 7">USBA 355</strain>
    </source>
</reference>
<dbReference type="STRING" id="560819.SAMN05428998_108104"/>
<evidence type="ECO:0000313" key="7">
    <source>
        <dbReference type="Proteomes" id="UP000192917"/>
    </source>
</evidence>
<dbReference type="GO" id="GO:0003700">
    <property type="term" value="F:DNA-binding transcription factor activity"/>
    <property type="evidence" value="ECO:0007669"/>
    <property type="project" value="InterPro"/>
</dbReference>
<keyword evidence="7" id="KW-1185">Reference proteome</keyword>
<dbReference type="InterPro" id="IPR036388">
    <property type="entry name" value="WH-like_DNA-bd_sf"/>
</dbReference>
<keyword evidence="4" id="KW-0804">Transcription</keyword>
<keyword evidence="2" id="KW-0805">Transcription regulation</keyword>
<dbReference type="PRINTS" id="PR00039">
    <property type="entry name" value="HTHLYSR"/>
</dbReference>
<proteinExistence type="inferred from homology"/>
<evidence type="ECO:0000256" key="2">
    <source>
        <dbReference type="ARBA" id="ARBA00023015"/>
    </source>
</evidence>
<dbReference type="PANTHER" id="PTHR30537">
    <property type="entry name" value="HTH-TYPE TRANSCRIPTIONAL REGULATOR"/>
    <property type="match status" value="1"/>
</dbReference>
<dbReference type="FunFam" id="1.10.10.10:FF:000001">
    <property type="entry name" value="LysR family transcriptional regulator"/>
    <property type="match status" value="1"/>
</dbReference>
<dbReference type="InterPro" id="IPR036390">
    <property type="entry name" value="WH_DNA-bd_sf"/>
</dbReference>